<proteinExistence type="inferred from homology"/>
<accession>A0A2M7TT59</accession>
<dbReference type="InterPro" id="IPR004474">
    <property type="entry name" value="LytR_CpsA_psr"/>
</dbReference>
<evidence type="ECO:0000259" key="2">
    <source>
        <dbReference type="Pfam" id="PF03816"/>
    </source>
</evidence>
<evidence type="ECO:0000313" key="3">
    <source>
        <dbReference type="EMBL" id="PIZ59021.1"/>
    </source>
</evidence>
<dbReference type="EMBL" id="PFNX01000048">
    <property type="protein sequence ID" value="PIZ59021.1"/>
    <property type="molecule type" value="Genomic_DNA"/>
</dbReference>
<dbReference type="PANTHER" id="PTHR33392:SF6">
    <property type="entry name" value="POLYISOPRENYL-TEICHOIC ACID--PEPTIDOGLYCAN TEICHOIC ACID TRANSFERASE TAGU"/>
    <property type="match status" value="1"/>
</dbReference>
<dbReference type="InterPro" id="IPR050922">
    <property type="entry name" value="LytR/CpsA/Psr_CW_biosynth"/>
</dbReference>
<sequence length="315" mass="36496">MKKTFILFLGLFFTFFIFAFVFFQKISNLPSPPTNFLILGLDPRNDLLERTETTDTIIYAHLSLSNFRFRLFSLPRDLWFYPDSVKINQIYPDSLKSSDSFAYLKSRFQTVIDQPVDKIVVITTDDLKNLITLVGGIDLFLETGFTDQEYPNPDYIANPVPSIPIYKTVSFPSGWNHLTAENITEFVRSRKSAETATDGGTDLGRIRRQQLLLDNLFSKIISEKYNLTLIYRLYTYFKTQIKSSFTDADFFSLGFNVLPHLKSLKLEKIEIPTGENPKVDLIYHPLKFINKQWVFITATSDYSTLHDFVKKSLLY</sequence>
<feature type="domain" description="Cell envelope-related transcriptional attenuator" evidence="2">
    <location>
        <begin position="54"/>
        <end position="221"/>
    </location>
</feature>
<evidence type="ECO:0000313" key="4">
    <source>
        <dbReference type="Proteomes" id="UP000229336"/>
    </source>
</evidence>
<gene>
    <name evidence="3" type="ORF">COY20_02235</name>
</gene>
<dbReference type="PANTHER" id="PTHR33392">
    <property type="entry name" value="POLYISOPRENYL-TEICHOIC ACID--PEPTIDOGLYCAN TEICHOIC ACID TRANSFERASE TAGU"/>
    <property type="match status" value="1"/>
</dbReference>
<reference evidence="4" key="1">
    <citation type="submission" date="2017-09" db="EMBL/GenBank/DDBJ databases">
        <title>Depth-based differentiation of microbial function through sediment-hosted aquifers and enrichment of novel symbionts in the deep terrestrial subsurface.</title>
        <authorList>
            <person name="Probst A.J."/>
            <person name="Ladd B."/>
            <person name="Jarett J.K."/>
            <person name="Geller-Mcgrath D.E."/>
            <person name="Sieber C.M.K."/>
            <person name="Emerson J.B."/>
            <person name="Anantharaman K."/>
            <person name="Thomas B.C."/>
            <person name="Malmstrom R."/>
            <person name="Stieglmeier M."/>
            <person name="Klingl A."/>
            <person name="Woyke T."/>
            <person name="Ryan C.M."/>
            <person name="Banfield J.F."/>
        </authorList>
    </citation>
    <scope>NUCLEOTIDE SEQUENCE [LARGE SCALE GENOMIC DNA]</scope>
</reference>
<dbReference type="Gene3D" id="3.40.630.190">
    <property type="entry name" value="LCP protein"/>
    <property type="match status" value="1"/>
</dbReference>
<organism evidence="3 4">
    <name type="scientific">Candidatus Shapirobacteria bacterium CG_4_10_14_0_2_um_filter_40_12</name>
    <dbReference type="NCBI Taxonomy" id="1974871"/>
    <lineage>
        <taxon>Bacteria</taxon>
        <taxon>Candidatus Shapironibacteriota</taxon>
    </lineage>
</organism>
<comment type="similarity">
    <text evidence="1">Belongs to the LytR/CpsA/Psr (LCP) family.</text>
</comment>
<comment type="caution">
    <text evidence="3">The sequence shown here is derived from an EMBL/GenBank/DDBJ whole genome shotgun (WGS) entry which is preliminary data.</text>
</comment>
<evidence type="ECO:0000256" key="1">
    <source>
        <dbReference type="ARBA" id="ARBA00006068"/>
    </source>
</evidence>
<dbReference type="Pfam" id="PF03816">
    <property type="entry name" value="LytR_cpsA_psr"/>
    <property type="match status" value="1"/>
</dbReference>
<name>A0A2M7TT59_9BACT</name>
<dbReference type="Proteomes" id="UP000229336">
    <property type="component" value="Unassembled WGS sequence"/>
</dbReference>
<protein>
    <recommendedName>
        <fullName evidence="2">Cell envelope-related transcriptional attenuator domain-containing protein</fullName>
    </recommendedName>
</protein>
<dbReference type="AlphaFoldDB" id="A0A2M7TT59"/>